<feature type="domain" description="Phosphodiester glycosidase" evidence="2">
    <location>
        <begin position="231"/>
        <end position="400"/>
    </location>
</feature>
<dbReference type="InterPro" id="IPR018711">
    <property type="entry name" value="NAGPA"/>
</dbReference>
<proteinExistence type="predicted"/>
<dbReference type="AlphaFoldDB" id="A0A0G1KT26"/>
<dbReference type="Pfam" id="PF09992">
    <property type="entry name" value="NAGPA"/>
    <property type="match status" value="1"/>
</dbReference>
<dbReference type="EMBL" id="LCIH01000017">
    <property type="protein sequence ID" value="KKT51059.1"/>
    <property type="molecule type" value="Genomic_DNA"/>
</dbReference>
<name>A0A0G1KT26_9BACT</name>
<reference evidence="3 4" key="1">
    <citation type="journal article" date="2015" name="Nature">
        <title>rRNA introns, odd ribosomes, and small enigmatic genomes across a large radiation of phyla.</title>
        <authorList>
            <person name="Brown C.T."/>
            <person name="Hug L.A."/>
            <person name="Thomas B.C."/>
            <person name="Sharon I."/>
            <person name="Castelle C.J."/>
            <person name="Singh A."/>
            <person name="Wilkins M.J."/>
            <person name="Williams K.H."/>
            <person name="Banfield J.F."/>
        </authorList>
    </citation>
    <scope>NUCLEOTIDE SEQUENCE [LARGE SCALE GENOMIC DNA]</scope>
</reference>
<accession>A0A0G1KT26</accession>
<evidence type="ECO:0000313" key="3">
    <source>
        <dbReference type="EMBL" id="KKT51059.1"/>
    </source>
</evidence>
<protein>
    <recommendedName>
        <fullName evidence="2">Phosphodiester glycosidase domain-containing protein</fullName>
    </recommendedName>
</protein>
<comment type="caution">
    <text evidence="3">The sequence shown here is derived from an EMBL/GenBank/DDBJ whole genome shotgun (WGS) entry which is preliminary data.</text>
</comment>
<organism evidence="3 4">
    <name type="scientific">Candidatus Collierbacteria bacterium GW2011_GWB2_44_22</name>
    <dbReference type="NCBI Taxonomy" id="1618387"/>
    <lineage>
        <taxon>Bacteria</taxon>
        <taxon>Candidatus Collieribacteriota</taxon>
    </lineage>
</organism>
<feature type="coiled-coil region" evidence="1">
    <location>
        <begin position="50"/>
        <end position="89"/>
    </location>
</feature>
<evidence type="ECO:0000313" key="4">
    <source>
        <dbReference type="Proteomes" id="UP000034006"/>
    </source>
</evidence>
<gene>
    <name evidence="3" type="ORF">UW44_C0017G0009</name>
</gene>
<evidence type="ECO:0000259" key="2">
    <source>
        <dbReference type="Pfam" id="PF09992"/>
    </source>
</evidence>
<dbReference type="Proteomes" id="UP000034006">
    <property type="component" value="Unassembled WGS sequence"/>
</dbReference>
<dbReference type="STRING" id="1618387.UW44_C0017G0009"/>
<keyword evidence="1" id="KW-0175">Coiled coil</keyword>
<evidence type="ECO:0000256" key="1">
    <source>
        <dbReference type="SAM" id="Coils"/>
    </source>
</evidence>
<sequence length="403" mass="42867">MTKNTTTSFGWPTLVVILTLILTVMSYAFRQSWSRQSSLESESFIQSEKIASAEAEIKDLAQQILVLENEDQRLKNNTLQKEIASLKAIYNITLSQYEDILNLREQSASKTTVLENLLADTLTAISKDDLKTAQDVSKKLAAEISKEKSRLASLAQTALVAIPASVPAKTAPPSSGYSRQKVTVEGLGDYLVDIIAGDLGSTKVIVDTASAGTCGNDCPVMSLAGYAGRTGAYAGVNGSYFCPASYPSCAGKTNSFDLLLMNKDKVYFNSDNNVYSSNPGVVFGSGYIRFLSAVSGWGRDTGIDSMISNYPLLLSGGSITFGGNSDPKQGSRGNRSFVASKGNTVYIGVVHGVTVAESARVLKAMSMDNALNLDSGGSTALWSGGYKVGPGRDLPNAILFVRK</sequence>